<name>A0AA87RIQ7_9MICO</name>
<comment type="similarity">
    <text evidence="2">Belongs to the CPA3 antiporters (TC 2.A.63) subunit C family.</text>
</comment>
<dbReference type="InterPro" id="IPR050601">
    <property type="entry name" value="CPA3_antiporter_subunitC"/>
</dbReference>
<evidence type="ECO:0000256" key="1">
    <source>
        <dbReference type="ARBA" id="ARBA00004651"/>
    </source>
</evidence>
<sequence>MTPTLILAIAGGVLIAAGVYLLLERSLMRILAGVMLAGNGINLLFLVSSGPAGTAPIVGEDPEAIADPLPQAMVLTAIVISLATSAFLLAMSYRSFQLEGHDEVADDVEDAIVRRRAEADLSSEAYVDTSSDSDSESGGRADSELGGRPERETGSRAEDEEAR</sequence>
<dbReference type="Pfam" id="PF00420">
    <property type="entry name" value="Oxidored_q2"/>
    <property type="match status" value="1"/>
</dbReference>
<evidence type="ECO:0000313" key="10">
    <source>
        <dbReference type="Proteomes" id="UP000321749"/>
    </source>
</evidence>
<evidence type="ECO:0000256" key="7">
    <source>
        <dbReference type="SAM" id="MobiDB-lite"/>
    </source>
</evidence>
<dbReference type="GO" id="GO:0005886">
    <property type="term" value="C:plasma membrane"/>
    <property type="evidence" value="ECO:0007669"/>
    <property type="project" value="UniProtKB-SubCell"/>
</dbReference>
<keyword evidence="4 8" id="KW-0812">Transmembrane</keyword>
<feature type="transmembrane region" description="Helical" evidence="8">
    <location>
        <begin position="72"/>
        <end position="91"/>
    </location>
</feature>
<dbReference type="InterPro" id="IPR039428">
    <property type="entry name" value="NUOK/Mnh_C1-like"/>
</dbReference>
<evidence type="ECO:0000256" key="2">
    <source>
        <dbReference type="ARBA" id="ARBA00010388"/>
    </source>
</evidence>
<dbReference type="AlphaFoldDB" id="A0AA87RIQ7"/>
<comment type="subcellular location">
    <subcellularLocation>
        <location evidence="1">Cell membrane</location>
        <topology evidence="1">Multi-pass membrane protein</topology>
    </subcellularLocation>
</comment>
<evidence type="ECO:0008006" key="11">
    <source>
        <dbReference type="Google" id="ProtNLM"/>
    </source>
</evidence>
<dbReference type="RefSeq" id="WP_146792319.1">
    <property type="nucleotide sequence ID" value="NZ_BJUU01000001.1"/>
</dbReference>
<feature type="compositionally biased region" description="Basic and acidic residues" evidence="7">
    <location>
        <begin position="137"/>
        <end position="163"/>
    </location>
</feature>
<evidence type="ECO:0000313" key="9">
    <source>
        <dbReference type="EMBL" id="GEK78942.1"/>
    </source>
</evidence>
<protein>
    <recommendedName>
        <fullName evidence="11">Multisubunit sodium/proton antiporter, MrpC subunit</fullName>
    </recommendedName>
</protein>
<feature type="transmembrane region" description="Helical" evidence="8">
    <location>
        <begin position="6"/>
        <end position="23"/>
    </location>
</feature>
<comment type="caution">
    <text evidence="9">The sequence shown here is derived from an EMBL/GenBank/DDBJ whole genome shotgun (WGS) entry which is preliminary data.</text>
</comment>
<reference evidence="9 10" key="1">
    <citation type="submission" date="2019-07" db="EMBL/GenBank/DDBJ databases">
        <title>Whole genome shotgun sequence of Agrococcus baldri NBRC 103055.</title>
        <authorList>
            <person name="Hosoyama A."/>
            <person name="Uohara A."/>
            <person name="Ohji S."/>
            <person name="Ichikawa N."/>
        </authorList>
    </citation>
    <scope>NUCLEOTIDE SEQUENCE [LARGE SCALE GENOMIC DNA]</scope>
    <source>
        <strain evidence="9 10">NBRC 103055</strain>
    </source>
</reference>
<evidence type="ECO:0000256" key="3">
    <source>
        <dbReference type="ARBA" id="ARBA00022475"/>
    </source>
</evidence>
<feature type="transmembrane region" description="Helical" evidence="8">
    <location>
        <begin position="30"/>
        <end position="52"/>
    </location>
</feature>
<keyword evidence="6 8" id="KW-0472">Membrane</keyword>
<dbReference type="PANTHER" id="PTHR34583">
    <property type="entry name" value="ANTIPORTER SUBUNIT MNHC2-RELATED"/>
    <property type="match status" value="1"/>
</dbReference>
<feature type="region of interest" description="Disordered" evidence="7">
    <location>
        <begin position="120"/>
        <end position="163"/>
    </location>
</feature>
<keyword evidence="5 8" id="KW-1133">Transmembrane helix</keyword>
<keyword evidence="3" id="KW-1003">Cell membrane</keyword>
<dbReference type="Gene3D" id="1.10.287.3510">
    <property type="match status" value="1"/>
</dbReference>
<evidence type="ECO:0000256" key="5">
    <source>
        <dbReference type="ARBA" id="ARBA00022989"/>
    </source>
</evidence>
<dbReference type="EMBL" id="BJUU01000001">
    <property type="protein sequence ID" value="GEK78942.1"/>
    <property type="molecule type" value="Genomic_DNA"/>
</dbReference>
<proteinExistence type="inferred from homology"/>
<organism evidence="9 10">
    <name type="scientific">Agrococcus baldri</name>
    <dbReference type="NCBI Taxonomy" id="153730"/>
    <lineage>
        <taxon>Bacteria</taxon>
        <taxon>Bacillati</taxon>
        <taxon>Actinomycetota</taxon>
        <taxon>Actinomycetes</taxon>
        <taxon>Micrococcales</taxon>
        <taxon>Microbacteriaceae</taxon>
        <taxon>Agrococcus</taxon>
    </lineage>
</organism>
<dbReference type="NCBIfam" id="NF005929">
    <property type="entry name" value="PRK07946.1"/>
    <property type="match status" value="1"/>
</dbReference>
<dbReference type="Proteomes" id="UP000321749">
    <property type="component" value="Unassembled WGS sequence"/>
</dbReference>
<gene>
    <name evidence="9" type="ORF">ABA31_02930</name>
</gene>
<accession>A0AA87RIQ7</accession>
<dbReference type="PANTHER" id="PTHR34583:SF2">
    <property type="entry name" value="ANTIPORTER SUBUNIT MNHC2-RELATED"/>
    <property type="match status" value="1"/>
</dbReference>
<evidence type="ECO:0000256" key="4">
    <source>
        <dbReference type="ARBA" id="ARBA00022692"/>
    </source>
</evidence>
<keyword evidence="10" id="KW-1185">Reference proteome</keyword>
<evidence type="ECO:0000256" key="6">
    <source>
        <dbReference type="ARBA" id="ARBA00023136"/>
    </source>
</evidence>
<evidence type="ECO:0000256" key="8">
    <source>
        <dbReference type="SAM" id="Phobius"/>
    </source>
</evidence>